<dbReference type="AlphaFoldDB" id="A0A9Q8LII0"/>
<reference evidence="2" key="1">
    <citation type="submission" date="2021-12" db="EMBL/GenBank/DDBJ databases">
        <authorList>
            <person name="Zaccaron A."/>
            <person name="Stergiopoulos I."/>
        </authorList>
    </citation>
    <scope>NUCLEOTIDE SEQUENCE</scope>
    <source>
        <strain evidence="2">Race5_Kim</strain>
    </source>
</reference>
<sequence>MHFPAWYNANCGVLPAIRNLIVFNKVTTLPEEEWWLVYNRGYLMARDMPKYNKAQVPTNTASEAEVPVPGTHAQGDGLGSEY</sequence>
<evidence type="ECO:0000256" key="1">
    <source>
        <dbReference type="SAM" id="MobiDB-lite"/>
    </source>
</evidence>
<name>A0A9Q8LII0_PASFU</name>
<keyword evidence="3" id="KW-1185">Reference proteome</keyword>
<evidence type="ECO:0000313" key="2">
    <source>
        <dbReference type="EMBL" id="UJO18026.1"/>
    </source>
</evidence>
<dbReference type="EMBL" id="CP090167">
    <property type="protein sequence ID" value="UJO18026.1"/>
    <property type="molecule type" value="Genomic_DNA"/>
</dbReference>
<dbReference type="KEGG" id="ffu:CLAFUR5_06204"/>
<dbReference type="GeneID" id="71986082"/>
<organism evidence="2 3">
    <name type="scientific">Passalora fulva</name>
    <name type="common">Tomato leaf mold</name>
    <name type="synonym">Cladosporium fulvum</name>
    <dbReference type="NCBI Taxonomy" id="5499"/>
    <lineage>
        <taxon>Eukaryota</taxon>
        <taxon>Fungi</taxon>
        <taxon>Dikarya</taxon>
        <taxon>Ascomycota</taxon>
        <taxon>Pezizomycotina</taxon>
        <taxon>Dothideomycetes</taxon>
        <taxon>Dothideomycetidae</taxon>
        <taxon>Mycosphaerellales</taxon>
        <taxon>Mycosphaerellaceae</taxon>
        <taxon>Fulvia</taxon>
    </lineage>
</organism>
<feature type="region of interest" description="Disordered" evidence="1">
    <location>
        <begin position="57"/>
        <end position="82"/>
    </location>
</feature>
<dbReference type="Proteomes" id="UP000756132">
    <property type="component" value="Chromosome 5"/>
</dbReference>
<dbReference type="RefSeq" id="XP_047762392.1">
    <property type="nucleotide sequence ID" value="XM_047905352.1"/>
</dbReference>
<protein>
    <submittedName>
        <fullName evidence="2">Uncharacterized protein</fullName>
    </submittedName>
</protein>
<proteinExistence type="predicted"/>
<accession>A0A9Q8LII0</accession>
<evidence type="ECO:0000313" key="3">
    <source>
        <dbReference type="Proteomes" id="UP000756132"/>
    </source>
</evidence>
<gene>
    <name evidence="2" type="ORF">CLAFUR5_06204</name>
</gene>
<reference evidence="2" key="2">
    <citation type="journal article" date="2022" name="Microb. Genom.">
        <title>A chromosome-scale genome assembly of the tomato pathogen Cladosporium fulvum reveals a compartmentalized genome architecture and the presence of a dispensable chromosome.</title>
        <authorList>
            <person name="Zaccaron A.Z."/>
            <person name="Chen L.H."/>
            <person name="Samaras A."/>
            <person name="Stergiopoulos I."/>
        </authorList>
    </citation>
    <scope>NUCLEOTIDE SEQUENCE</scope>
    <source>
        <strain evidence="2">Race5_Kim</strain>
    </source>
</reference>